<keyword evidence="12" id="KW-1185">Reference proteome</keyword>
<dbReference type="GO" id="GO:0000209">
    <property type="term" value="P:protein polyubiquitination"/>
    <property type="evidence" value="ECO:0007669"/>
    <property type="project" value="TreeGrafter"/>
</dbReference>
<dbReference type="SUPFAM" id="SSF48371">
    <property type="entry name" value="ARM repeat"/>
    <property type="match status" value="1"/>
</dbReference>
<feature type="region of interest" description="Disordered" evidence="8">
    <location>
        <begin position="2114"/>
        <end position="2170"/>
    </location>
</feature>
<feature type="region of interest" description="Disordered" evidence="8">
    <location>
        <begin position="1728"/>
        <end position="1759"/>
    </location>
</feature>
<comment type="pathway">
    <text evidence="2">Protein modification; protein ubiquitination.</text>
</comment>
<feature type="compositionally biased region" description="Acidic residues" evidence="8">
    <location>
        <begin position="1859"/>
        <end position="1887"/>
    </location>
</feature>
<dbReference type="InterPro" id="IPR016024">
    <property type="entry name" value="ARM-type_fold"/>
</dbReference>
<dbReference type="PANTHER" id="PTHR11254:SF67">
    <property type="entry name" value="E3 UBIQUITIN-PROTEIN LIGASE HUWE1"/>
    <property type="match status" value="1"/>
</dbReference>
<comment type="similarity">
    <text evidence="6">Belongs to the UPL family. TOM1/PTR1 subfamily.</text>
</comment>
<feature type="compositionally biased region" description="Polar residues" evidence="8">
    <location>
        <begin position="174"/>
        <end position="192"/>
    </location>
</feature>
<dbReference type="Pfam" id="PF14377">
    <property type="entry name" value="UBM"/>
    <property type="match status" value="2"/>
</dbReference>
<feature type="domain" description="UBA" evidence="9">
    <location>
        <begin position="1048"/>
        <end position="1088"/>
    </location>
</feature>
<dbReference type="Pfam" id="PF00632">
    <property type="entry name" value="HECT"/>
    <property type="match status" value="1"/>
</dbReference>
<dbReference type="SUPFAM" id="SSF46934">
    <property type="entry name" value="UBA-like"/>
    <property type="match status" value="1"/>
</dbReference>
<evidence type="ECO:0000256" key="3">
    <source>
        <dbReference type="ARBA" id="ARBA00012485"/>
    </source>
</evidence>
<feature type="compositionally biased region" description="Low complexity" evidence="8">
    <location>
        <begin position="1116"/>
        <end position="1128"/>
    </location>
</feature>
<dbReference type="PROSITE" id="PS50030">
    <property type="entry name" value="UBA"/>
    <property type="match status" value="1"/>
</dbReference>
<name>A0AAJ8L9P1_9TREE</name>
<dbReference type="RefSeq" id="XP_070059348.1">
    <property type="nucleotide sequence ID" value="XM_070203247.1"/>
</dbReference>
<feature type="compositionally biased region" description="Polar residues" evidence="8">
    <location>
        <begin position="1458"/>
        <end position="1469"/>
    </location>
</feature>
<dbReference type="Pfam" id="PF22562">
    <property type="entry name" value="UBA_7"/>
    <property type="match status" value="1"/>
</dbReference>
<sequence>MKVKKSTRKHGQPPPDVLALALSIAKAPQDDLLPILQQFDSWKYPRGDLHTWVDVLDKFDDILAEITKSYDLHKIQVNDFTPKTRELVLEILRVQRLLLENCTSRKLFASYDYANSTPFEPTHRHAILHRLLTLSRSWERFTNADIPLPTLASSSTLSLPEDLRTVQLQYYPTKSTNHATDSPVKASSSQETPFRPRNAVPTTPVADLARSRPLNSAGPSVLDLGNVDDWTNPIDQLSLLCDESDVSLDDQYAALNKVRLARLGDLATRRQLLGIRLMALATYVYVSTDDAAQSGLFLYEPELVPQLADLLRASQQVGETVTIGVLHALDACAHHRVKMSEVLTAVSANVNHGILVTFFRNMVEQLMKGVHKLCPTSATPTASTYWYTASRPRLKAEILIIRYNTGLYGQPTQERPTLHTPTHAGFWWHRGTSKSGRFRSAKVPEKHFRATRQVWYTGLWNGAAITSSSVRSTGERNSAIFRSAVPTAIGAICLNQAGLDFTLAHPSVINNLVAIVNLPSHENVFHDRDNGKSLGGALDELSRHQPALRPLIMKAMLDLLRQATEAGAEFAPSTEDRREYFIDEMDEVEVNDTRPPPSNPPLVAFSRIFRVLDGLVRNAGTAKEFIKDGGLKYVLGLAELPCLPIRFGSTEAAAALSSLLRHVGEHDQAQLVEIIRTSIQAAMGKCDIVWKGDHVAENWIGMDNRNTTPEVQQSFKVLRSLGFRLSFLSDVIFTLSFTNSRHATSIITALEVDGNSSFVNNLGQLHRVAFQQHVLLKKAKITPADELDPTRSQNLASDSAKDTGAKYLATRLHAVLTKFFKNVAHVNQARNLSNAIANIMIEHLSDNSNLSVNPTGIDTVALGVVTMLLFENGRGTDGPLHTTLFLDFLKKDGLARLVTSTTRITDRMAELAALPEENRDQSHKDALVEATAGIKIVLVLLSALASPRSLLETPETHALQQRPQAPLVAVKIFIKLRLAMFPLVHYIWNASWLLECPISIVKIAVRCHSTLIEGKSEEAHTEEDSLAVPPISSRIPIPPTITRPAPVTADPARVDQLVDMGFSMLAAGRALVRARNNVAAATDMLLSMPHVFEEPSATNDASVAAPPASIAEEVASSDSNAPSSSATAVPENEGNSVPEAENHDMEVDSDSSDSDREALHKLREDYRKDLPARALTLLDHAEDLVFDLLPCFPSGEEGVKYLVNRLAEFSSPYNPTSDKAIAARLRLIAVCLRTADGILLKEDSISTAVKILSELPLNQSNPKPKWIPALLLFAETVAASSFTINNVKIGDDNTMDISSPSSAFASIAPRLAATCVEIVGHEETERNELVSALRLLVLMTREKSYVAIENTDLVNLLKPFKQPSAKLASCHPLLLLILRHAFEDASTLTAVIRKELRHWLTPARNKVVDIQHFIKQLRQAALRDPNCFVRVVEEECALVDPTPPQSVYHIRAKDQPEDASNPTSAQPSDPFQDDSDHARHPFVDHLVAELGQAVQTSLNESLDDSSDEVKQAHSYAGLLISILTELLGSYTPVKQYFVASVREQGLGTTRLHRGIASLINDLVCCVALQPDVTGIPQFERGSKPARRLAISSWAVSMILALCSDTTPSATVKAVPEDMANIRKTVLDAIVKVLRDSGSSSDLSVRYGRLWAIGELIYRLLMARPIGPTRQMNDSTLHIAKTMLEKNFVGLLTSALGEIDLNYPNVRNVLVSLLKTLDHLSKTSVKWGRVNKGDKDAPAGAPVTEESSSSDSDSESGSDIDMMEEEHDAPDLYRNSALGMLNGELGDEDDDQDDEDGDEDDMDMGDDITDDDEGTDLQTSEDESMGSELDPDNWTDEMEGEDEGDGDEQEMDQEVILGSNEDEEGEVWDDVPDDEDSLGTEENEMMEDEDDMDGVGEAFFEEDFEHAELEMDEDDARGGSMHRQSSDVTGPWAWDQSNFAAIAPSRGRRSILAEDPAVSLFGRPAPQTNGQVAPHPLIIDPSSSAPPMRGLSRSLGSNYNDLISAIEGMGGTEAVQMLESLITSRQLAGSEAIRIDFAQDHNGTIGLSVGGRTFALHPPQNRQAQSNEADVVAEFVPVPTMQRWQEDMQLATSARNELTSRLVVHVINHLMPEARRRSEEETAKQKVLEEEGTRAQAEERKMDLASAASVTLPESRQPSPESQDVAMEPGSESLARTVISIHGQDVDITDTGIDLEFLQALPDDMRADVVEQHMREQNRQRRPMGSTNLPEAASQLNSEFLDALPPEIRAEVIMQEAMETARRNQPQPPSLSMNRAAGFLAGLTNELRDVMLLNQPTNLETLGIIPSSHAPVPATSTAKKPHREAIQLLEKPGIASLVRLLFFPETIKKGYLFKILVNLCENTSTRSDLLNLLLSVVQDGSGDLPAVDRSFQQMSLRGMVTPKATPRGKSIDSPAAAIVPNGLFSHLQTEHVPTFIAQRCFEALAYIVTANSAAVNYFLTEHEQPVGLKKHPLKKSKGKEKIMPQTKYPIVVLLGLLDRPLLAKTPGMMETVTSLLVTITKPLAEKKPDNKPESDATETPVPLQPIIPPAVLRLIVNCLTAGECTSRTFSSTLVAMQNLACLPDAKDHILQELRSRCKELGNTVHTQLSELTSALQDSSSEIGSLTLANFSPPTSDQAQLLRLLKTIDYLHLNKVDSDPPTKEMTDEERAVSAVFDSFDFESLWVQLGNCLSLVEARGSTDQIATVLLPLVEALMVVSKYRSRISREVRSPSAPPGSAIDADLFVSFTTTHRKVLNTIVRNNPSLLSGSFSLLIRNPRVLEFDNKRTWFFQKLKRKRDSHIPMGAIPLNIRRQYVFEDSFHALQRRTGDEIKYGKLSVKFYNEDGVDAGGVTREWYSVLAQQIFDPNFALFEPCAADQQTYQPNKASSVNGDHLAYFKFVGRVIGGRLLDAYFNRAFYKQILGRTVDMRDLESIDPEYHKSLQWMLENDITGVIDQEFTIEDDQFGEKKIVELKPGGASVPVTQDNKEEYVRLVVSYRLDNSIKDQIKAFLEGFYDIIPRQIIQIFEPDQLELLISGITTVDVDELKNATQLSGWKTSDPEISWFWRALRSFSQEERSRFLMFVTSSSRVPLGGFTQLQGSSGTQPFQIQKLYAKEGSLPQASTCFNLLLLPTYASYEQLRDRLQFAIVETGGFGKA</sequence>
<dbReference type="Gene3D" id="3.90.1750.10">
    <property type="entry name" value="Hect, E3 ligase catalytic domains"/>
    <property type="match status" value="1"/>
</dbReference>
<dbReference type="KEGG" id="kpin:30173302"/>
<feature type="region of interest" description="Disordered" evidence="8">
    <location>
        <begin position="1780"/>
        <end position="1887"/>
    </location>
</feature>
<dbReference type="Gene3D" id="1.10.8.10">
    <property type="entry name" value="DNA helicase RuvA subunit, C-terminal domain"/>
    <property type="match status" value="1"/>
</dbReference>
<gene>
    <name evidence="11" type="ORF">I206_106110</name>
</gene>
<dbReference type="GeneID" id="30173302"/>
<evidence type="ECO:0000256" key="7">
    <source>
        <dbReference type="PROSITE-ProRule" id="PRU00104"/>
    </source>
</evidence>
<dbReference type="InterPro" id="IPR035983">
    <property type="entry name" value="Hect_E3_ubiquitin_ligase"/>
</dbReference>
<dbReference type="InterPro" id="IPR000569">
    <property type="entry name" value="HECT_dom"/>
</dbReference>
<proteinExistence type="inferred from homology"/>
<organism evidence="11 12">
    <name type="scientific">Kwoniella pini CBS 10737</name>
    <dbReference type="NCBI Taxonomy" id="1296096"/>
    <lineage>
        <taxon>Eukaryota</taxon>
        <taxon>Fungi</taxon>
        <taxon>Dikarya</taxon>
        <taxon>Basidiomycota</taxon>
        <taxon>Agaricomycotina</taxon>
        <taxon>Tremellomycetes</taxon>
        <taxon>Tremellales</taxon>
        <taxon>Cryptococcaceae</taxon>
        <taxon>Kwoniella</taxon>
    </lineage>
</organism>
<dbReference type="InterPro" id="IPR015940">
    <property type="entry name" value="UBA"/>
</dbReference>
<dbReference type="GO" id="GO:0005737">
    <property type="term" value="C:cytoplasm"/>
    <property type="evidence" value="ECO:0007669"/>
    <property type="project" value="TreeGrafter"/>
</dbReference>
<evidence type="ECO:0000256" key="4">
    <source>
        <dbReference type="ARBA" id="ARBA00022679"/>
    </source>
</evidence>
<evidence type="ECO:0000259" key="10">
    <source>
        <dbReference type="PROSITE" id="PS50237"/>
    </source>
</evidence>
<evidence type="ECO:0000259" key="9">
    <source>
        <dbReference type="PROSITE" id="PS50030"/>
    </source>
</evidence>
<dbReference type="Gene3D" id="3.30.2160.10">
    <property type="entry name" value="Hect, E3 ligase catalytic domain"/>
    <property type="match status" value="1"/>
</dbReference>
<dbReference type="CDD" id="cd00078">
    <property type="entry name" value="HECTc"/>
    <property type="match status" value="1"/>
</dbReference>
<evidence type="ECO:0000313" key="11">
    <source>
        <dbReference type="EMBL" id="WWC72150.1"/>
    </source>
</evidence>
<dbReference type="SMART" id="SM00165">
    <property type="entry name" value="UBA"/>
    <property type="match status" value="1"/>
</dbReference>
<dbReference type="SUPFAM" id="SSF56204">
    <property type="entry name" value="Hect, E3 ligase catalytic domain"/>
    <property type="match status" value="1"/>
</dbReference>
<dbReference type="PANTHER" id="PTHR11254">
    <property type="entry name" value="HECT DOMAIN UBIQUITIN-PROTEIN LIGASE"/>
    <property type="match status" value="1"/>
</dbReference>
<accession>A0AAJ8L9P1</accession>
<dbReference type="Pfam" id="PF06012">
    <property type="entry name" value="DUF908"/>
    <property type="match status" value="1"/>
</dbReference>
<feature type="active site" description="Glycyl thioester intermediate" evidence="7">
    <location>
        <position position="3124"/>
    </location>
</feature>
<dbReference type="FunFam" id="3.90.1750.10:FF:000003">
    <property type="entry name" value="E3 ubiquitin-protein ligase UPL1"/>
    <property type="match status" value="1"/>
</dbReference>
<dbReference type="EMBL" id="CP144526">
    <property type="protein sequence ID" value="WWC72150.1"/>
    <property type="molecule type" value="Genomic_DNA"/>
</dbReference>
<dbReference type="InterPro" id="IPR009060">
    <property type="entry name" value="UBA-like_sf"/>
</dbReference>
<feature type="domain" description="HECT" evidence="10">
    <location>
        <begin position="2826"/>
        <end position="3156"/>
    </location>
</feature>
<dbReference type="GO" id="GO:0005634">
    <property type="term" value="C:nucleus"/>
    <property type="evidence" value="ECO:0007669"/>
    <property type="project" value="TreeGrafter"/>
</dbReference>
<dbReference type="FunFam" id="3.30.2410.10:FF:000009">
    <property type="entry name" value="Probable E3 ubiquitin-protein ligase HECTD2"/>
    <property type="match status" value="1"/>
</dbReference>
<feature type="compositionally biased region" description="Polar residues" evidence="8">
    <location>
        <begin position="2147"/>
        <end position="2161"/>
    </location>
</feature>
<dbReference type="InterPro" id="IPR010314">
    <property type="entry name" value="E3_Ub_ligase_DUF913"/>
</dbReference>
<evidence type="ECO:0000256" key="5">
    <source>
        <dbReference type="ARBA" id="ARBA00022786"/>
    </source>
</evidence>
<dbReference type="FunFam" id="3.30.2160.10:FF:000001">
    <property type="entry name" value="E3 ubiquitin-protein ligase NEDD4-like"/>
    <property type="match status" value="1"/>
</dbReference>
<dbReference type="InterPro" id="IPR025527">
    <property type="entry name" value="HUWE1/Rev1_UBM"/>
</dbReference>
<comment type="catalytic activity">
    <reaction evidence="1">
        <text>S-ubiquitinyl-[E2 ubiquitin-conjugating enzyme]-L-cysteine + [acceptor protein]-L-lysine = [E2 ubiquitin-conjugating enzyme]-L-cysteine + N(6)-ubiquitinyl-[acceptor protein]-L-lysine.</text>
        <dbReference type="EC" id="2.3.2.26"/>
    </reaction>
</comment>
<feature type="region of interest" description="Disordered" evidence="8">
    <location>
        <begin position="1112"/>
        <end position="1157"/>
    </location>
</feature>
<evidence type="ECO:0000313" key="12">
    <source>
        <dbReference type="Proteomes" id="UP000094020"/>
    </source>
</evidence>
<dbReference type="GO" id="GO:0006511">
    <property type="term" value="P:ubiquitin-dependent protein catabolic process"/>
    <property type="evidence" value="ECO:0007669"/>
    <property type="project" value="TreeGrafter"/>
</dbReference>
<dbReference type="Proteomes" id="UP000094020">
    <property type="component" value="Chromosome 8"/>
</dbReference>
<evidence type="ECO:0000256" key="1">
    <source>
        <dbReference type="ARBA" id="ARBA00000885"/>
    </source>
</evidence>
<reference evidence="11" key="1">
    <citation type="submission" date="2013-07" db="EMBL/GenBank/DDBJ databases">
        <authorList>
            <consortium name="The Broad Institute Genome Sequencing Platform"/>
            <person name="Cuomo C."/>
            <person name="Litvintseva A."/>
            <person name="Chen Y."/>
            <person name="Heitman J."/>
            <person name="Sun S."/>
            <person name="Springer D."/>
            <person name="Dromer F."/>
            <person name="Young S.K."/>
            <person name="Zeng Q."/>
            <person name="Gargeya S."/>
            <person name="Fitzgerald M."/>
            <person name="Abouelleil A."/>
            <person name="Alvarado L."/>
            <person name="Berlin A.M."/>
            <person name="Chapman S.B."/>
            <person name="Dewar J."/>
            <person name="Goldberg J."/>
            <person name="Griggs A."/>
            <person name="Gujja S."/>
            <person name="Hansen M."/>
            <person name="Howarth C."/>
            <person name="Imamovic A."/>
            <person name="Larimer J."/>
            <person name="McCowan C."/>
            <person name="Murphy C."/>
            <person name="Pearson M."/>
            <person name="Priest M."/>
            <person name="Roberts A."/>
            <person name="Saif S."/>
            <person name="Shea T."/>
            <person name="Sykes S."/>
            <person name="Wortman J."/>
            <person name="Nusbaum C."/>
            <person name="Birren B."/>
        </authorList>
    </citation>
    <scope>NUCLEOTIDE SEQUENCE</scope>
    <source>
        <strain evidence="11">CBS 10737</strain>
    </source>
</reference>
<keyword evidence="4" id="KW-0808">Transferase</keyword>
<protein>
    <recommendedName>
        <fullName evidence="3">HECT-type E3 ubiquitin transferase</fullName>
        <ecNumber evidence="3">2.3.2.26</ecNumber>
    </recommendedName>
</protein>
<feature type="compositionally biased region" description="Acidic residues" evidence="8">
    <location>
        <begin position="1784"/>
        <end position="1852"/>
    </location>
</feature>
<evidence type="ECO:0000256" key="2">
    <source>
        <dbReference type="ARBA" id="ARBA00004906"/>
    </source>
</evidence>
<dbReference type="EC" id="2.3.2.26" evidence="3"/>
<dbReference type="SMART" id="SM00119">
    <property type="entry name" value="HECTc"/>
    <property type="match status" value="1"/>
</dbReference>
<feature type="compositionally biased region" description="Basic and acidic residues" evidence="8">
    <location>
        <begin position="2114"/>
        <end position="2142"/>
    </location>
</feature>
<reference evidence="11" key="2">
    <citation type="submission" date="2024-02" db="EMBL/GenBank/DDBJ databases">
        <title>Comparative genomics of Cryptococcus and Kwoniella reveals pathogenesis evolution and contrasting modes of karyotype evolution via chromosome fusion or intercentromeric recombination.</title>
        <authorList>
            <person name="Coelho M.A."/>
            <person name="David-Palma M."/>
            <person name="Shea T."/>
            <person name="Bowers K."/>
            <person name="McGinley-Smith S."/>
            <person name="Mohammad A.W."/>
            <person name="Gnirke A."/>
            <person name="Yurkov A.M."/>
            <person name="Nowrousian M."/>
            <person name="Sun S."/>
            <person name="Cuomo C.A."/>
            <person name="Heitman J."/>
        </authorList>
    </citation>
    <scope>NUCLEOTIDE SEQUENCE</scope>
    <source>
        <strain evidence="11">CBS 10737</strain>
    </source>
</reference>
<dbReference type="GO" id="GO:0061630">
    <property type="term" value="F:ubiquitin protein ligase activity"/>
    <property type="evidence" value="ECO:0007669"/>
    <property type="project" value="UniProtKB-EC"/>
</dbReference>
<feature type="region of interest" description="Disordered" evidence="8">
    <location>
        <begin position="1454"/>
        <end position="1477"/>
    </location>
</feature>
<evidence type="ECO:0000256" key="6">
    <source>
        <dbReference type="ARBA" id="ARBA00034494"/>
    </source>
</evidence>
<feature type="region of interest" description="Disordered" evidence="8">
    <location>
        <begin position="174"/>
        <end position="200"/>
    </location>
</feature>
<dbReference type="Pfam" id="PF06025">
    <property type="entry name" value="DUF913"/>
    <property type="match status" value="1"/>
</dbReference>
<dbReference type="InterPro" id="IPR050409">
    <property type="entry name" value="E3_ubiq-protein_ligase"/>
</dbReference>
<dbReference type="InterPro" id="IPR010309">
    <property type="entry name" value="E3_Ub_ligase_DUF908"/>
</dbReference>
<dbReference type="PROSITE" id="PS50237">
    <property type="entry name" value="HECT"/>
    <property type="match status" value="1"/>
</dbReference>
<keyword evidence="5 7" id="KW-0833">Ubl conjugation pathway</keyword>
<evidence type="ECO:0000256" key="8">
    <source>
        <dbReference type="SAM" id="MobiDB-lite"/>
    </source>
</evidence>
<dbReference type="Gene3D" id="3.30.2410.10">
    <property type="entry name" value="Hect, E3 ligase catalytic domain"/>
    <property type="match status" value="1"/>
</dbReference>